<reference evidence="5" key="1">
    <citation type="journal article" date="2021" name="Nat. Commun.">
        <title>Genetic determinants of endophytism in the Arabidopsis root mycobiome.</title>
        <authorList>
            <person name="Mesny F."/>
            <person name="Miyauchi S."/>
            <person name="Thiergart T."/>
            <person name="Pickel B."/>
            <person name="Atanasova L."/>
            <person name="Karlsson M."/>
            <person name="Huettel B."/>
            <person name="Barry K.W."/>
            <person name="Haridas S."/>
            <person name="Chen C."/>
            <person name="Bauer D."/>
            <person name="Andreopoulos W."/>
            <person name="Pangilinan J."/>
            <person name="LaButti K."/>
            <person name="Riley R."/>
            <person name="Lipzen A."/>
            <person name="Clum A."/>
            <person name="Drula E."/>
            <person name="Henrissat B."/>
            <person name="Kohler A."/>
            <person name="Grigoriev I.V."/>
            <person name="Martin F.M."/>
            <person name="Hacquard S."/>
        </authorList>
    </citation>
    <scope>NUCLEOTIDE SEQUENCE</scope>
    <source>
        <strain evidence="5">MPI-CAGE-AT-0021</strain>
    </source>
</reference>
<dbReference type="OrthoDB" id="6612291at2759"/>
<organism evidence="5 6">
    <name type="scientific">Dactylonectria estremocensis</name>
    <dbReference type="NCBI Taxonomy" id="1079267"/>
    <lineage>
        <taxon>Eukaryota</taxon>
        <taxon>Fungi</taxon>
        <taxon>Dikarya</taxon>
        <taxon>Ascomycota</taxon>
        <taxon>Pezizomycotina</taxon>
        <taxon>Sordariomycetes</taxon>
        <taxon>Hypocreomycetidae</taxon>
        <taxon>Hypocreales</taxon>
        <taxon>Nectriaceae</taxon>
        <taxon>Dactylonectria</taxon>
    </lineage>
</organism>
<dbReference type="GO" id="GO:0022857">
    <property type="term" value="F:transmembrane transporter activity"/>
    <property type="evidence" value="ECO:0007669"/>
    <property type="project" value="InterPro"/>
</dbReference>
<keyword evidence="6" id="KW-1185">Reference proteome</keyword>
<evidence type="ECO:0000313" key="6">
    <source>
        <dbReference type="Proteomes" id="UP000717696"/>
    </source>
</evidence>
<keyword evidence="4" id="KW-0472">Membrane</keyword>
<dbReference type="InterPro" id="IPR036259">
    <property type="entry name" value="MFS_trans_sf"/>
</dbReference>
<dbReference type="Proteomes" id="UP000717696">
    <property type="component" value="Unassembled WGS sequence"/>
</dbReference>
<dbReference type="AlphaFoldDB" id="A0A9P9IH56"/>
<dbReference type="Gene3D" id="1.20.1250.20">
    <property type="entry name" value="MFS general substrate transporter like domains"/>
    <property type="match status" value="1"/>
</dbReference>
<evidence type="ECO:0000256" key="3">
    <source>
        <dbReference type="ARBA" id="ARBA00022989"/>
    </source>
</evidence>
<keyword evidence="3" id="KW-1133">Transmembrane helix</keyword>
<dbReference type="InterPro" id="IPR005828">
    <property type="entry name" value="MFS_sugar_transport-like"/>
</dbReference>
<gene>
    <name evidence="5" type="ORF">B0J13DRAFT_628964</name>
</gene>
<keyword evidence="2" id="KW-0812">Transmembrane</keyword>
<protein>
    <submittedName>
        <fullName evidence="5">Uncharacterized protein</fullName>
    </submittedName>
</protein>
<evidence type="ECO:0000256" key="2">
    <source>
        <dbReference type="ARBA" id="ARBA00022692"/>
    </source>
</evidence>
<dbReference type="Pfam" id="PF00083">
    <property type="entry name" value="Sugar_tr"/>
    <property type="match status" value="1"/>
</dbReference>
<evidence type="ECO:0000256" key="1">
    <source>
        <dbReference type="ARBA" id="ARBA00004370"/>
    </source>
</evidence>
<evidence type="ECO:0000256" key="4">
    <source>
        <dbReference type="ARBA" id="ARBA00023136"/>
    </source>
</evidence>
<proteinExistence type="predicted"/>
<name>A0A9P9IH56_9HYPO</name>
<sequence>MSEMSDLCQTAAMVASVLPVHMIPITVMLPEGPLWLMSKGRGVEARVNLRKLRAFDDALIDDKLRVMPLAYDSETAQSAGVAFWELFQQGNIERTLVAGSMSSVKQCS</sequence>
<evidence type="ECO:0000313" key="5">
    <source>
        <dbReference type="EMBL" id="KAH7121833.1"/>
    </source>
</evidence>
<dbReference type="GO" id="GO:0016020">
    <property type="term" value="C:membrane"/>
    <property type="evidence" value="ECO:0007669"/>
    <property type="project" value="UniProtKB-SubCell"/>
</dbReference>
<accession>A0A9P9IH56</accession>
<comment type="subcellular location">
    <subcellularLocation>
        <location evidence="1">Membrane</location>
    </subcellularLocation>
</comment>
<dbReference type="EMBL" id="JAGMUU010000027">
    <property type="protein sequence ID" value="KAH7121833.1"/>
    <property type="molecule type" value="Genomic_DNA"/>
</dbReference>
<comment type="caution">
    <text evidence="5">The sequence shown here is derived from an EMBL/GenBank/DDBJ whole genome shotgun (WGS) entry which is preliminary data.</text>
</comment>